<organism evidence="3 4">
    <name type="scientific">candidate division NPL-UPA2 bacterium Unc8</name>
    <dbReference type="NCBI Taxonomy" id="1980939"/>
    <lineage>
        <taxon>Bacteria</taxon>
    </lineage>
</organism>
<dbReference type="Gene3D" id="2.160.10.10">
    <property type="entry name" value="Hexapeptide repeat proteins"/>
    <property type="match status" value="1"/>
</dbReference>
<accession>A0A399FYG7</accession>
<dbReference type="InterPro" id="IPR023917">
    <property type="entry name" value="Bifunctiontional_GlmU_bac-type"/>
</dbReference>
<dbReference type="EMBL" id="NDHY01000001">
    <property type="protein sequence ID" value="RII01137.1"/>
    <property type="molecule type" value="Genomic_DNA"/>
</dbReference>
<evidence type="ECO:0008006" key="5">
    <source>
        <dbReference type="Google" id="ProtNLM"/>
    </source>
</evidence>
<dbReference type="Proteomes" id="UP000266287">
    <property type="component" value="Unassembled WGS sequence"/>
</dbReference>
<dbReference type="InterPro" id="IPR050065">
    <property type="entry name" value="GlmU-like"/>
</dbReference>
<dbReference type="PANTHER" id="PTHR43584">
    <property type="entry name" value="NUCLEOTIDYL TRANSFERASE"/>
    <property type="match status" value="1"/>
</dbReference>
<evidence type="ECO:0000256" key="1">
    <source>
        <dbReference type="ARBA" id="ARBA00022679"/>
    </source>
</evidence>
<dbReference type="NCBIfam" id="TIGR03991">
    <property type="entry name" value="alt_bact_glmU"/>
    <property type="match status" value="1"/>
</dbReference>
<evidence type="ECO:0000313" key="3">
    <source>
        <dbReference type="EMBL" id="RII01137.1"/>
    </source>
</evidence>
<dbReference type="GO" id="GO:0016746">
    <property type="term" value="F:acyltransferase activity"/>
    <property type="evidence" value="ECO:0007669"/>
    <property type="project" value="UniProtKB-KW"/>
</dbReference>
<gene>
    <name evidence="3" type="ORF">B9J77_00980</name>
</gene>
<dbReference type="AlphaFoldDB" id="A0A399FYG7"/>
<name>A0A399FYG7_UNCN2</name>
<evidence type="ECO:0000256" key="2">
    <source>
        <dbReference type="ARBA" id="ARBA00023315"/>
    </source>
</evidence>
<dbReference type="SUPFAM" id="SSF51161">
    <property type="entry name" value="Trimeric LpxA-like enzymes"/>
    <property type="match status" value="1"/>
</dbReference>
<keyword evidence="2" id="KW-0012">Acyltransferase</keyword>
<protein>
    <recommendedName>
        <fullName evidence="5">Glucose-1-phosphate thymidylyltransferase</fullName>
    </recommendedName>
</protein>
<dbReference type="InterPro" id="IPR011004">
    <property type="entry name" value="Trimer_LpxA-like_sf"/>
</dbReference>
<sequence length="414" mass="46105">MRLIIFEDEKCENFYPLTLLRPVFELKCGHTTLLSKILRAFEKMETGFFIRDHLAPTFRKRTPSGIINDKEMLNGDDLLIVNGRWLITDAVQLGTDEVGICNGSVTYLRISKEKALTIKAEDFPSFLAIARAKVREKKIPARLINYPWELIRYNREVMESEFAFLKKSGMEGKVSSMVAIYGSEKNLYVATTAELHPFVVIDTTNGAVVIDEKAIILPYSRIEGPAYIGEETHIHSGNICGGTSIGPFCRIGGEVEDSIIQGYTNKYHSGFLGHSYLGEWVNIGAIATTSDLRNDYSAVKVYIKGSLIDTGEIKMGSFIGDHTKTSIGTLFNTGTMVGIMSNIISDGGLLPRFIPSFCLIFNGKVSRGRGFNALVEAARRVMSRRGKILSEEDENLLKAAYELTAEERGYLTEF</sequence>
<dbReference type="Pfam" id="PF13562">
    <property type="entry name" value="NTP_transf_4"/>
    <property type="match status" value="1"/>
</dbReference>
<evidence type="ECO:0000313" key="4">
    <source>
        <dbReference type="Proteomes" id="UP000266287"/>
    </source>
</evidence>
<reference evidence="3 4" key="1">
    <citation type="submission" date="2018-08" db="EMBL/GenBank/DDBJ databases">
        <title>Draft genome of candidate division NPL-UPA2 bacterium Unc8 that adapted to ultra-basic serpentinizing groundwater.</title>
        <authorList>
            <person name="Ishii S."/>
            <person name="Suzuki S."/>
            <person name="Nealson K.H."/>
        </authorList>
    </citation>
    <scope>NUCLEOTIDE SEQUENCE [LARGE SCALE GENOMIC DNA]</scope>
    <source>
        <strain evidence="3">Unc8</strain>
    </source>
</reference>
<dbReference type="GO" id="GO:0016779">
    <property type="term" value="F:nucleotidyltransferase activity"/>
    <property type="evidence" value="ECO:0007669"/>
    <property type="project" value="UniProtKB-ARBA"/>
</dbReference>
<comment type="caution">
    <text evidence="3">The sequence shown here is derived from an EMBL/GenBank/DDBJ whole genome shotgun (WGS) entry which is preliminary data.</text>
</comment>
<proteinExistence type="predicted"/>
<keyword evidence="1" id="KW-0808">Transferase</keyword>
<dbReference type="PANTHER" id="PTHR43584:SF9">
    <property type="entry name" value="TRANSFERASE HEXAPEPTIDE REPEAT CONTAINING PROTEIN"/>
    <property type="match status" value="1"/>
</dbReference>